<keyword evidence="8" id="KW-0418">Kinase</keyword>
<dbReference type="Pfam" id="PF00072">
    <property type="entry name" value="Response_reg"/>
    <property type="match status" value="1"/>
</dbReference>
<dbReference type="InterPro" id="IPR004358">
    <property type="entry name" value="Sig_transdc_His_kin-like_C"/>
</dbReference>
<keyword evidence="3 4" id="KW-0597">Phosphoprotein</keyword>
<gene>
    <name evidence="7" type="ORF">A6V36_08910</name>
    <name evidence="8" type="ORF">A6V37_03245</name>
</gene>
<dbReference type="Gene3D" id="1.10.287.130">
    <property type="match status" value="1"/>
</dbReference>
<feature type="domain" description="Histidine kinase" evidence="5">
    <location>
        <begin position="172"/>
        <end position="388"/>
    </location>
</feature>
<dbReference type="EMBL" id="LXKA01000221">
    <property type="protein sequence ID" value="OAJ61126.1"/>
    <property type="molecule type" value="Genomic_DNA"/>
</dbReference>
<dbReference type="Proteomes" id="UP000077961">
    <property type="component" value="Unassembled WGS sequence"/>
</dbReference>
<evidence type="ECO:0000313" key="9">
    <source>
        <dbReference type="Proteomes" id="UP000077961"/>
    </source>
</evidence>
<dbReference type="PROSITE" id="PS50110">
    <property type="entry name" value="RESPONSE_REGULATORY"/>
    <property type="match status" value="1"/>
</dbReference>
<accession>A0A1A9N834</accession>
<dbReference type="RefSeq" id="WP_064270490.1">
    <property type="nucleotide sequence ID" value="NZ_LXJZ01000198.1"/>
</dbReference>
<keyword evidence="8" id="KW-0808">Transferase</keyword>
<dbReference type="Gene3D" id="3.40.50.2300">
    <property type="match status" value="1"/>
</dbReference>
<dbReference type="PRINTS" id="PR00344">
    <property type="entry name" value="BCTRLSENSOR"/>
</dbReference>
<evidence type="ECO:0000313" key="8">
    <source>
        <dbReference type="EMBL" id="OAJ61126.1"/>
    </source>
</evidence>
<comment type="catalytic activity">
    <reaction evidence="1">
        <text>ATP + protein L-histidine = ADP + protein N-phospho-L-histidine.</text>
        <dbReference type="EC" id="2.7.13.3"/>
    </reaction>
</comment>
<feature type="domain" description="Response regulatory" evidence="6">
    <location>
        <begin position="13"/>
        <end position="129"/>
    </location>
</feature>
<dbReference type="InterPro" id="IPR003661">
    <property type="entry name" value="HisK_dim/P_dom"/>
</dbReference>
<dbReference type="GO" id="GO:0000155">
    <property type="term" value="F:phosphorelay sensor kinase activity"/>
    <property type="evidence" value="ECO:0007669"/>
    <property type="project" value="InterPro"/>
</dbReference>
<dbReference type="InterPro" id="IPR036890">
    <property type="entry name" value="HATPase_C_sf"/>
</dbReference>
<name>A0A1A9N834_9BURK</name>
<sequence length="388" mass="42012">MSTTEPFGAGAPIVLVVDDTPANLGLVVECLESNNLRVAVARDGAEALRRAALVQPNLILLDVMMPGLDGFETCRQLKAAETTRDIPVIFMTSLTRTEDKVTGFRAGAVDYITKPLQMEEVAARVDTHLKLHALQKLQEEQNIQLQKEVKTRKQAEEALLEVINGVRNVSNAIAHDLRTPLTELRSRLEVMTLTLRRQGKDDQCLTELEVALSDVDRVISIFNALLRLAEIDAGVRRSGFMPSDLDTIVSDAVEFYQPVAELRRVTLSLRTSGDLTAVSDPLLLAQAIGNLIDNALKFASEGGEVSVVATRTDDMIAISVADDGPGIPDEEKSKVTERFYRGDASRGTPGVGLGLALVKAVATLHRGSLAFNDNQPGLIATLNVNCGH</sequence>
<dbReference type="InterPro" id="IPR001789">
    <property type="entry name" value="Sig_transdc_resp-reg_receiver"/>
</dbReference>
<dbReference type="PROSITE" id="PS50109">
    <property type="entry name" value="HIS_KIN"/>
    <property type="match status" value="1"/>
</dbReference>
<reference evidence="9 10" key="1">
    <citation type="submission" date="2016-04" db="EMBL/GenBank/DDBJ databases">
        <title>Reclassification of Paraburkholderia panaciterrae (Farh et al. 2015) Dobritsa &amp; Samadpour 2016 as a later homotypic synonym of Paraburkholderia ginsengiterrae (Farh et al. 2015) Dobritsa &amp; Samadpour 2016.</title>
        <authorList>
            <person name="Dobritsa A.P."/>
            <person name="Kutumbaka K."/>
            <person name="Samadpour M."/>
        </authorList>
    </citation>
    <scope>NUCLEOTIDE SEQUENCE [LARGE SCALE GENOMIC DNA]</scope>
    <source>
        <strain evidence="8 10">DCY85</strain>
        <strain evidence="7 9">DCY85-1</strain>
    </source>
</reference>
<dbReference type="EMBL" id="LXJZ01000198">
    <property type="protein sequence ID" value="OAJ54942.1"/>
    <property type="molecule type" value="Genomic_DNA"/>
</dbReference>
<dbReference type="SUPFAM" id="SSF52172">
    <property type="entry name" value="CheY-like"/>
    <property type="match status" value="1"/>
</dbReference>
<protein>
    <recommendedName>
        <fullName evidence="2">histidine kinase</fullName>
        <ecNumber evidence="2">2.7.13.3</ecNumber>
    </recommendedName>
</protein>
<evidence type="ECO:0000259" key="6">
    <source>
        <dbReference type="PROSITE" id="PS50110"/>
    </source>
</evidence>
<dbReference type="SMART" id="SM00387">
    <property type="entry name" value="HATPase_c"/>
    <property type="match status" value="1"/>
</dbReference>
<comment type="caution">
    <text evidence="8">The sequence shown here is derived from an EMBL/GenBank/DDBJ whole genome shotgun (WGS) entry which is preliminary data.</text>
</comment>
<dbReference type="Proteomes" id="UP000078116">
    <property type="component" value="Unassembled WGS sequence"/>
</dbReference>
<dbReference type="SUPFAM" id="SSF55874">
    <property type="entry name" value="ATPase domain of HSP90 chaperone/DNA topoisomerase II/histidine kinase"/>
    <property type="match status" value="1"/>
</dbReference>
<evidence type="ECO:0000259" key="5">
    <source>
        <dbReference type="PROSITE" id="PS50109"/>
    </source>
</evidence>
<dbReference type="SUPFAM" id="SSF47384">
    <property type="entry name" value="Homodimeric domain of signal transducing histidine kinase"/>
    <property type="match status" value="1"/>
</dbReference>
<dbReference type="Pfam" id="PF00512">
    <property type="entry name" value="HisKA"/>
    <property type="match status" value="1"/>
</dbReference>
<dbReference type="OrthoDB" id="9792869at2"/>
<dbReference type="EC" id="2.7.13.3" evidence="2"/>
<evidence type="ECO:0000313" key="7">
    <source>
        <dbReference type="EMBL" id="OAJ54942.1"/>
    </source>
</evidence>
<evidence type="ECO:0000256" key="3">
    <source>
        <dbReference type="ARBA" id="ARBA00022553"/>
    </source>
</evidence>
<evidence type="ECO:0000256" key="4">
    <source>
        <dbReference type="PROSITE-ProRule" id="PRU00169"/>
    </source>
</evidence>
<dbReference type="InterPro" id="IPR003594">
    <property type="entry name" value="HATPase_dom"/>
</dbReference>
<dbReference type="InterPro" id="IPR005467">
    <property type="entry name" value="His_kinase_dom"/>
</dbReference>
<dbReference type="SMART" id="SM00448">
    <property type="entry name" value="REC"/>
    <property type="match status" value="1"/>
</dbReference>
<dbReference type="InterPro" id="IPR011006">
    <property type="entry name" value="CheY-like_superfamily"/>
</dbReference>
<dbReference type="Gene3D" id="3.30.565.10">
    <property type="entry name" value="Histidine kinase-like ATPase, C-terminal domain"/>
    <property type="match status" value="1"/>
</dbReference>
<evidence type="ECO:0000256" key="1">
    <source>
        <dbReference type="ARBA" id="ARBA00000085"/>
    </source>
</evidence>
<dbReference type="PANTHER" id="PTHR43547:SF2">
    <property type="entry name" value="HYBRID SIGNAL TRANSDUCTION HISTIDINE KINASE C"/>
    <property type="match status" value="1"/>
</dbReference>
<dbReference type="PANTHER" id="PTHR43547">
    <property type="entry name" value="TWO-COMPONENT HISTIDINE KINASE"/>
    <property type="match status" value="1"/>
</dbReference>
<dbReference type="STRING" id="1462993.A6V36_08910"/>
<proteinExistence type="predicted"/>
<dbReference type="Pfam" id="PF02518">
    <property type="entry name" value="HATPase_c"/>
    <property type="match status" value="1"/>
</dbReference>
<dbReference type="InterPro" id="IPR036097">
    <property type="entry name" value="HisK_dim/P_sf"/>
</dbReference>
<feature type="modified residue" description="4-aspartylphosphate" evidence="4">
    <location>
        <position position="62"/>
    </location>
</feature>
<dbReference type="AlphaFoldDB" id="A0A1A9N834"/>
<dbReference type="CDD" id="cd00075">
    <property type="entry name" value="HATPase"/>
    <property type="match status" value="1"/>
</dbReference>
<dbReference type="CDD" id="cd19920">
    <property type="entry name" value="REC_PA4781-like"/>
    <property type="match status" value="1"/>
</dbReference>
<evidence type="ECO:0000256" key="2">
    <source>
        <dbReference type="ARBA" id="ARBA00012438"/>
    </source>
</evidence>
<dbReference type="SMART" id="SM00388">
    <property type="entry name" value="HisKA"/>
    <property type="match status" value="1"/>
</dbReference>
<dbReference type="CDD" id="cd00082">
    <property type="entry name" value="HisKA"/>
    <property type="match status" value="1"/>
</dbReference>
<evidence type="ECO:0000313" key="10">
    <source>
        <dbReference type="Proteomes" id="UP000078116"/>
    </source>
</evidence>
<organism evidence="8 10">
    <name type="scientific">Paraburkholderia ginsengiterrae</name>
    <dbReference type="NCBI Taxonomy" id="1462993"/>
    <lineage>
        <taxon>Bacteria</taxon>
        <taxon>Pseudomonadati</taxon>
        <taxon>Pseudomonadota</taxon>
        <taxon>Betaproteobacteria</taxon>
        <taxon>Burkholderiales</taxon>
        <taxon>Burkholderiaceae</taxon>
        <taxon>Paraburkholderia</taxon>
    </lineage>
</organism>
<keyword evidence="9" id="KW-1185">Reference proteome</keyword>